<dbReference type="Proteomes" id="UP001054945">
    <property type="component" value="Unassembled WGS sequence"/>
</dbReference>
<dbReference type="EMBL" id="BPLR01018105">
    <property type="protein sequence ID" value="GIY96953.1"/>
    <property type="molecule type" value="Genomic_DNA"/>
</dbReference>
<sequence length="76" mass="8976">MEPRGSDTNIKQLLHETGWKRIYVRLCYDGTLKQQQIDGTYVKIVSTGERCSNKWMKQRRRRTAQMLSRSNNSQSI</sequence>
<reference evidence="2 3" key="1">
    <citation type="submission" date="2021-06" db="EMBL/GenBank/DDBJ databases">
        <title>Caerostris extrusa draft genome.</title>
        <authorList>
            <person name="Kono N."/>
            <person name="Arakawa K."/>
        </authorList>
    </citation>
    <scope>NUCLEOTIDE SEQUENCE [LARGE SCALE GENOMIC DNA]</scope>
</reference>
<feature type="compositionally biased region" description="Polar residues" evidence="1">
    <location>
        <begin position="65"/>
        <end position="76"/>
    </location>
</feature>
<name>A0AAV4XRF0_CAEEX</name>
<evidence type="ECO:0000313" key="2">
    <source>
        <dbReference type="EMBL" id="GIY96953.1"/>
    </source>
</evidence>
<gene>
    <name evidence="2" type="ORF">CEXT_761031</name>
</gene>
<protein>
    <submittedName>
        <fullName evidence="2">Uncharacterized protein</fullName>
    </submittedName>
</protein>
<evidence type="ECO:0000313" key="3">
    <source>
        <dbReference type="Proteomes" id="UP001054945"/>
    </source>
</evidence>
<proteinExistence type="predicted"/>
<organism evidence="2 3">
    <name type="scientific">Caerostris extrusa</name>
    <name type="common">Bark spider</name>
    <name type="synonym">Caerostris bankana</name>
    <dbReference type="NCBI Taxonomy" id="172846"/>
    <lineage>
        <taxon>Eukaryota</taxon>
        <taxon>Metazoa</taxon>
        <taxon>Ecdysozoa</taxon>
        <taxon>Arthropoda</taxon>
        <taxon>Chelicerata</taxon>
        <taxon>Arachnida</taxon>
        <taxon>Araneae</taxon>
        <taxon>Araneomorphae</taxon>
        <taxon>Entelegynae</taxon>
        <taxon>Araneoidea</taxon>
        <taxon>Araneidae</taxon>
        <taxon>Caerostris</taxon>
    </lineage>
</organism>
<feature type="region of interest" description="Disordered" evidence="1">
    <location>
        <begin position="55"/>
        <end position="76"/>
    </location>
</feature>
<accession>A0AAV4XRF0</accession>
<comment type="caution">
    <text evidence="2">The sequence shown here is derived from an EMBL/GenBank/DDBJ whole genome shotgun (WGS) entry which is preliminary data.</text>
</comment>
<keyword evidence="3" id="KW-1185">Reference proteome</keyword>
<evidence type="ECO:0000256" key="1">
    <source>
        <dbReference type="SAM" id="MobiDB-lite"/>
    </source>
</evidence>
<dbReference type="AlphaFoldDB" id="A0AAV4XRF0"/>